<dbReference type="InterPro" id="IPR020846">
    <property type="entry name" value="MFS_dom"/>
</dbReference>
<dbReference type="PANTHER" id="PTHR43528:SF8">
    <property type="entry name" value="BLR0239 PROTEIN"/>
    <property type="match status" value="1"/>
</dbReference>
<gene>
    <name evidence="10" type="primary">proP_5</name>
    <name evidence="10" type="ORF">PPN31114_04193</name>
</gene>
<keyword evidence="6 8" id="KW-1133">Transmembrane helix</keyword>
<evidence type="ECO:0000313" key="11">
    <source>
        <dbReference type="Proteomes" id="UP000366945"/>
    </source>
</evidence>
<dbReference type="GeneID" id="300406183"/>
<keyword evidence="2" id="KW-0813">Transport</keyword>
<evidence type="ECO:0000256" key="1">
    <source>
        <dbReference type="ARBA" id="ARBA00004651"/>
    </source>
</evidence>
<evidence type="ECO:0000256" key="6">
    <source>
        <dbReference type="ARBA" id="ARBA00022989"/>
    </source>
</evidence>
<dbReference type="GO" id="GO:0005886">
    <property type="term" value="C:plasma membrane"/>
    <property type="evidence" value="ECO:0007669"/>
    <property type="project" value="UniProtKB-SubCell"/>
</dbReference>
<organism evidence="10 11">
    <name type="scientific">Pandoraea pneumonica</name>
    <dbReference type="NCBI Taxonomy" id="2508299"/>
    <lineage>
        <taxon>Bacteria</taxon>
        <taxon>Pseudomonadati</taxon>
        <taxon>Pseudomonadota</taxon>
        <taxon>Betaproteobacteria</taxon>
        <taxon>Burkholderiales</taxon>
        <taxon>Burkholderiaceae</taxon>
        <taxon>Pandoraea</taxon>
    </lineage>
</organism>
<feature type="domain" description="Major facilitator superfamily (MFS) profile" evidence="9">
    <location>
        <begin position="44"/>
        <end position="464"/>
    </location>
</feature>
<dbReference type="PROSITE" id="PS50850">
    <property type="entry name" value="MFS"/>
    <property type="match status" value="1"/>
</dbReference>
<feature type="transmembrane region" description="Helical" evidence="8">
    <location>
        <begin position="279"/>
        <end position="300"/>
    </location>
</feature>
<feature type="transmembrane region" description="Helical" evidence="8">
    <location>
        <begin position="409"/>
        <end position="431"/>
    </location>
</feature>
<proteinExistence type="predicted"/>
<evidence type="ECO:0000256" key="4">
    <source>
        <dbReference type="ARBA" id="ARBA00022692"/>
    </source>
</evidence>
<keyword evidence="11" id="KW-1185">Reference proteome</keyword>
<evidence type="ECO:0000256" key="5">
    <source>
        <dbReference type="ARBA" id="ARBA00022847"/>
    </source>
</evidence>
<evidence type="ECO:0000256" key="2">
    <source>
        <dbReference type="ARBA" id="ARBA00022448"/>
    </source>
</evidence>
<accession>A0A5E4Y003</accession>
<evidence type="ECO:0000313" key="10">
    <source>
        <dbReference type="EMBL" id="VVE41813.1"/>
    </source>
</evidence>
<feature type="transmembrane region" description="Helical" evidence="8">
    <location>
        <begin position="83"/>
        <end position="107"/>
    </location>
</feature>
<evidence type="ECO:0000256" key="3">
    <source>
        <dbReference type="ARBA" id="ARBA00022475"/>
    </source>
</evidence>
<evidence type="ECO:0000256" key="8">
    <source>
        <dbReference type="SAM" id="Phobius"/>
    </source>
</evidence>
<comment type="subcellular location">
    <subcellularLocation>
        <location evidence="1">Cell membrane</location>
        <topology evidence="1">Multi-pass membrane protein</topology>
    </subcellularLocation>
</comment>
<feature type="transmembrane region" description="Helical" evidence="8">
    <location>
        <begin position="312"/>
        <end position="332"/>
    </location>
</feature>
<keyword evidence="7 8" id="KW-0472">Membrane</keyword>
<dbReference type="Pfam" id="PF07690">
    <property type="entry name" value="MFS_1"/>
    <property type="match status" value="1"/>
</dbReference>
<dbReference type="AlphaFoldDB" id="A0A5E4Y003"/>
<dbReference type="FunFam" id="1.20.1250.20:FF:000001">
    <property type="entry name" value="Dicarboxylate MFS transporter"/>
    <property type="match status" value="1"/>
</dbReference>
<keyword evidence="5" id="KW-0769">Symport</keyword>
<feature type="transmembrane region" description="Helical" evidence="8">
    <location>
        <begin position="344"/>
        <end position="363"/>
    </location>
</feature>
<evidence type="ECO:0000259" key="9">
    <source>
        <dbReference type="PROSITE" id="PS50850"/>
    </source>
</evidence>
<feature type="transmembrane region" description="Helical" evidence="8">
    <location>
        <begin position="437"/>
        <end position="457"/>
    </location>
</feature>
<dbReference type="InterPro" id="IPR011701">
    <property type="entry name" value="MFS"/>
</dbReference>
<dbReference type="Proteomes" id="UP000366945">
    <property type="component" value="Unassembled WGS sequence"/>
</dbReference>
<feature type="transmembrane region" description="Helical" evidence="8">
    <location>
        <begin position="369"/>
        <end position="388"/>
    </location>
</feature>
<feature type="transmembrane region" description="Helical" evidence="8">
    <location>
        <begin position="119"/>
        <end position="144"/>
    </location>
</feature>
<feature type="transmembrane region" description="Helical" evidence="8">
    <location>
        <begin position="215"/>
        <end position="234"/>
    </location>
</feature>
<dbReference type="InterPro" id="IPR036259">
    <property type="entry name" value="MFS_trans_sf"/>
</dbReference>
<dbReference type="RefSeq" id="WP_246182669.1">
    <property type="nucleotide sequence ID" value="NZ_CABPSK010000004.1"/>
</dbReference>
<keyword evidence="3" id="KW-1003">Cell membrane</keyword>
<name>A0A5E4Y003_9BURK</name>
<sequence length="464" mass="49183">MNSSAAAPGAGHTGRLSEGGADVAATASDASNERPAAHVPVYKLIVATSIGNALEWYDLIVYGYFAVTISKLFFPAHDETVSLLMALGTFALSYLARPLGAFVLGAYADRHGRRASLMLSIAMMTVGTGLIAFMPTYAVIGVWAPIGIFLSRLMQGFSAGGEFGSSTAFLVEHVPNRPGFMSSWQFASQGASTLLASAFGAVLTGALTQPQLDSWGWRIPFLFGMLVGPIGLYIRKYVDETPAFQKEAIKARAASQAAAGEVAGPSPIREVLATQKSRLLVCIGALILTTTANYMILYMPTYATKQLGLPPQQGFIATLVTGFVIMTLTPFVGHWSDRVGRIRIMAVAGVLFLCTVYPAFAFMNAHASLATMMLVMLWVGTLKAVYFAPIPALMSSLFPTRTRATGMAVGYNLGTTIFGGFTPLAVAWLIASTGNKLAPGLYLMVGAVISLVTLLIARTKMGAR</sequence>
<reference evidence="10 11" key="1">
    <citation type="submission" date="2019-08" db="EMBL/GenBank/DDBJ databases">
        <authorList>
            <person name="Peeters C."/>
        </authorList>
    </citation>
    <scope>NUCLEOTIDE SEQUENCE [LARGE SCALE GENOMIC DNA]</scope>
    <source>
        <strain evidence="10 11">LMG 31114</strain>
    </source>
</reference>
<dbReference type="GO" id="GO:0015293">
    <property type="term" value="F:symporter activity"/>
    <property type="evidence" value="ECO:0007669"/>
    <property type="project" value="UniProtKB-KW"/>
</dbReference>
<dbReference type="PANTHER" id="PTHR43528">
    <property type="entry name" value="ALPHA-KETOGLUTARATE PERMEASE"/>
    <property type="match status" value="1"/>
</dbReference>
<evidence type="ECO:0000256" key="7">
    <source>
        <dbReference type="ARBA" id="ARBA00023136"/>
    </source>
</evidence>
<keyword evidence="4 8" id="KW-0812">Transmembrane</keyword>
<dbReference type="SUPFAM" id="SSF103473">
    <property type="entry name" value="MFS general substrate transporter"/>
    <property type="match status" value="1"/>
</dbReference>
<protein>
    <submittedName>
        <fullName evidence="10">Proline/betaine transporter</fullName>
    </submittedName>
</protein>
<dbReference type="EMBL" id="CABPSK010000004">
    <property type="protein sequence ID" value="VVE41813.1"/>
    <property type="molecule type" value="Genomic_DNA"/>
</dbReference>
<dbReference type="Gene3D" id="1.20.1250.20">
    <property type="entry name" value="MFS general substrate transporter like domains"/>
    <property type="match status" value="2"/>
</dbReference>
<dbReference type="InterPro" id="IPR051084">
    <property type="entry name" value="H+-coupled_symporters"/>
</dbReference>